<evidence type="ECO:0000256" key="2">
    <source>
        <dbReference type="ARBA" id="ARBA00005928"/>
    </source>
</evidence>
<organism evidence="13 14">
    <name type="scientific">Ciona savignyi</name>
    <name type="common">Pacific transparent sea squirt</name>
    <dbReference type="NCBI Taxonomy" id="51511"/>
    <lineage>
        <taxon>Eukaryota</taxon>
        <taxon>Metazoa</taxon>
        <taxon>Chordata</taxon>
        <taxon>Tunicata</taxon>
        <taxon>Ascidiacea</taxon>
        <taxon>Phlebobranchia</taxon>
        <taxon>Cionidae</taxon>
        <taxon>Ciona</taxon>
    </lineage>
</organism>
<dbReference type="GO" id="GO:0102965">
    <property type="term" value="F:alcohol-forming long-chain fatty acyl-CoA reductase activity"/>
    <property type="evidence" value="ECO:0007669"/>
    <property type="project" value="UniProtKB-EC"/>
</dbReference>
<dbReference type="Gene3D" id="3.40.50.720">
    <property type="entry name" value="NAD(P)-binding Rossmann-like Domain"/>
    <property type="match status" value="1"/>
</dbReference>
<reference evidence="13" key="2">
    <citation type="submission" date="2025-08" db="UniProtKB">
        <authorList>
            <consortium name="Ensembl"/>
        </authorList>
    </citation>
    <scope>IDENTIFICATION</scope>
</reference>
<keyword evidence="10" id="KW-0560">Oxidoreductase</keyword>
<comment type="catalytic activity">
    <reaction evidence="7">
        <text>a long-chain fatty acyl-CoA + 2 NADPH + 2 H(+) = a long-chain primary fatty alcohol + 2 NADP(+) + CoA</text>
        <dbReference type="Rhea" id="RHEA:52716"/>
        <dbReference type="ChEBI" id="CHEBI:15378"/>
        <dbReference type="ChEBI" id="CHEBI:57287"/>
        <dbReference type="ChEBI" id="CHEBI:57783"/>
        <dbReference type="ChEBI" id="CHEBI:58349"/>
        <dbReference type="ChEBI" id="CHEBI:77396"/>
        <dbReference type="ChEBI" id="CHEBI:83139"/>
        <dbReference type="EC" id="1.2.1.84"/>
    </reaction>
    <physiologicalReaction direction="left-to-right" evidence="7">
        <dbReference type="Rhea" id="RHEA:52717"/>
    </physiologicalReaction>
</comment>
<evidence type="ECO:0000256" key="1">
    <source>
        <dbReference type="ARBA" id="ARBA00004549"/>
    </source>
</evidence>
<evidence type="ECO:0000256" key="7">
    <source>
        <dbReference type="ARBA" id="ARBA00049089"/>
    </source>
</evidence>
<feature type="domain" description="Thioester reductase (TE)" evidence="12">
    <location>
        <begin position="26"/>
        <end position="296"/>
    </location>
</feature>
<sequence length="587" mass="67026">MTSPQQQNVTSLPGISEYFNGKSVAITGATGFIGHCLIEKLLRSCPGVVKIYLLIRQKKDDSAEERLNKLTQLQVFDTLRALQPNFADKLVAVPCDLEKEGFNLTDEWETKITNEVNIFFHSAATLRFNEHIRLSYQINTLAVRTMLGLCRKIKNLESLVHISTAYSFCDRKDIGDEVYKTGWNFDKLHSAMQWMNDDMLTKLTPDILRTRPNTYTLTKAFGEELVVKEGQGLPLCIVRPSIVGATHAEPVAGWCSNFNGATGLFIAYGKGLLRSFYVKADNCMDIIPADLVVNGMVAAAWRNAVCGESPNSPSIAATPLIDRRSDSAFSSASDLAELQTLGRVREEESPEMELRRRTIPIYNLVASSTNPIPLNRWNNIMSTSYDNYPLDAFMSPDLNIVSSKLVYRIMFFFKQYIPAYIFDAGLILMGRKPMLLRWTQRVTGTIGVLQYFVTNQWNWDNSSLVQLQRLMSENDRKMFNFDASVIDWEQYMDSYAKGTKKYLLKEDPMNYPAARRRIQRLRILGYCSQCLVFMAVWRLLVPRSAIAKNLWHLFMSLWFKFLRFFQISSTLHRSSFFSRIFSSVSSS</sequence>
<dbReference type="Pfam" id="PF03015">
    <property type="entry name" value="Sterile"/>
    <property type="match status" value="1"/>
</dbReference>
<dbReference type="PANTHER" id="PTHR11011:SF45">
    <property type="entry name" value="FATTY ACYL-COA REDUCTASE CG8306-RELATED"/>
    <property type="match status" value="1"/>
</dbReference>
<keyword evidence="14" id="KW-1185">Reference proteome</keyword>
<name>H2Y506_CIOSA</name>
<evidence type="ECO:0000313" key="13">
    <source>
        <dbReference type="Ensembl" id="ENSCSAVP00000000404.1"/>
    </source>
</evidence>
<keyword evidence="4 10" id="KW-0443">Lipid metabolism</keyword>
<evidence type="ECO:0000256" key="10">
    <source>
        <dbReference type="RuleBase" id="RU363097"/>
    </source>
</evidence>
<comment type="catalytic activity">
    <reaction evidence="8">
        <text>18-methylnonadecanoyl-CoA + 2 NADPH + 2 H(+) = 18-methylnonadecan-1-ol + 2 NADP(+) + CoA</text>
        <dbReference type="Rhea" id="RHEA:81767"/>
        <dbReference type="ChEBI" id="CHEBI:15378"/>
        <dbReference type="ChEBI" id="CHEBI:57287"/>
        <dbReference type="ChEBI" id="CHEBI:57783"/>
        <dbReference type="ChEBI" id="CHEBI:58349"/>
        <dbReference type="ChEBI" id="CHEBI:84914"/>
        <dbReference type="ChEBI" id="CHEBI:231999"/>
    </reaction>
    <physiologicalReaction direction="left-to-right" evidence="8">
        <dbReference type="Rhea" id="RHEA:81768"/>
    </physiologicalReaction>
</comment>
<evidence type="ECO:0000256" key="9">
    <source>
        <dbReference type="ARBA" id="ARBA00049930"/>
    </source>
</evidence>
<evidence type="ECO:0000313" key="14">
    <source>
        <dbReference type="Proteomes" id="UP000007875"/>
    </source>
</evidence>
<reference evidence="13" key="3">
    <citation type="submission" date="2025-09" db="UniProtKB">
        <authorList>
            <consortium name="Ensembl"/>
        </authorList>
    </citation>
    <scope>IDENTIFICATION</scope>
</reference>
<dbReference type="AlphaFoldDB" id="H2Y506"/>
<keyword evidence="10" id="KW-0521">NADP</keyword>
<dbReference type="HOGENOM" id="CLU_024661_0_1_1"/>
<dbReference type="Ensembl" id="ENSCSAVT00000000409.1">
    <property type="protein sequence ID" value="ENSCSAVP00000000404.1"/>
    <property type="gene ID" value="ENSCSAVG00000000232.1"/>
</dbReference>
<proteinExistence type="inferred from homology"/>
<dbReference type="Pfam" id="PF07993">
    <property type="entry name" value="NAD_binding_4"/>
    <property type="match status" value="1"/>
</dbReference>
<evidence type="ECO:0000256" key="6">
    <source>
        <dbReference type="ARBA" id="ARBA00048521"/>
    </source>
</evidence>
<evidence type="ECO:0000256" key="8">
    <source>
        <dbReference type="ARBA" id="ARBA00049865"/>
    </source>
</evidence>
<evidence type="ECO:0000256" key="3">
    <source>
        <dbReference type="ARBA" id="ARBA00022516"/>
    </source>
</evidence>
<dbReference type="CDD" id="cd09071">
    <property type="entry name" value="FAR_C"/>
    <property type="match status" value="1"/>
</dbReference>
<dbReference type="GO" id="GO:0035336">
    <property type="term" value="P:long-chain fatty-acyl-CoA metabolic process"/>
    <property type="evidence" value="ECO:0007669"/>
    <property type="project" value="TreeGrafter"/>
</dbReference>
<reference evidence="14" key="1">
    <citation type="submission" date="2003-08" db="EMBL/GenBank/DDBJ databases">
        <authorList>
            <person name="Birren B."/>
            <person name="Nusbaum C."/>
            <person name="Abebe A."/>
            <person name="Abouelleil A."/>
            <person name="Adekoya E."/>
            <person name="Ait-zahra M."/>
            <person name="Allen N."/>
            <person name="Allen T."/>
            <person name="An P."/>
            <person name="Anderson M."/>
            <person name="Anderson S."/>
            <person name="Arachchi H."/>
            <person name="Armbruster J."/>
            <person name="Bachantsang P."/>
            <person name="Baldwin J."/>
            <person name="Barry A."/>
            <person name="Bayul T."/>
            <person name="Blitshsteyn B."/>
            <person name="Bloom T."/>
            <person name="Blye J."/>
            <person name="Boguslavskiy L."/>
            <person name="Borowsky M."/>
            <person name="Boukhgalter B."/>
            <person name="Brunache A."/>
            <person name="Butler J."/>
            <person name="Calixte N."/>
            <person name="Calvo S."/>
            <person name="Camarata J."/>
            <person name="Campo K."/>
            <person name="Chang J."/>
            <person name="Cheshatsang Y."/>
            <person name="Citroen M."/>
            <person name="Collymore A."/>
            <person name="Considine T."/>
            <person name="Cook A."/>
            <person name="Cooke P."/>
            <person name="Corum B."/>
            <person name="Cuomo C."/>
            <person name="David R."/>
            <person name="Dawoe T."/>
            <person name="Degray S."/>
            <person name="Dodge S."/>
            <person name="Dooley K."/>
            <person name="Dorje P."/>
            <person name="Dorjee K."/>
            <person name="Dorris L."/>
            <person name="Duffey N."/>
            <person name="Dupes A."/>
            <person name="Elkins T."/>
            <person name="Engels R."/>
            <person name="Erickson J."/>
            <person name="Farina A."/>
            <person name="Faro S."/>
            <person name="Ferreira P."/>
            <person name="Fischer H."/>
            <person name="Fitzgerald M."/>
            <person name="Foley K."/>
            <person name="Gage D."/>
            <person name="Galagan J."/>
            <person name="Gearin G."/>
            <person name="Gnerre S."/>
            <person name="Gnirke A."/>
            <person name="Goyette A."/>
            <person name="Graham J."/>
            <person name="Grandbois E."/>
            <person name="Gyaltsen K."/>
            <person name="Hafez N."/>
            <person name="Hagopian D."/>
            <person name="Hagos B."/>
            <person name="Hall J."/>
            <person name="Hatcher B."/>
            <person name="Heller A."/>
            <person name="Higgins H."/>
            <person name="Honan T."/>
            <person name="Horn A."/>
            <person name="Houde N."/>
            <person name="Hughes L."/>
            <person name="Hulme W."/>
            <person name="Husby E."/>
            <person name="Iliev I."/>
            <person name="Jaffe D."/>
            <person name="Jones C."/>
            <person name="Kamal M."/>
            <person name="Kamat A."/>
            <person name="Kamvysselis M."/>
            <person name="Karlsson E."/>
            <person name="Kells C."/>
            <person name="Kieu A."/>
            <person name="Kisner P."/>
            <person name="Kodira C."/>
            <person name="Kulbokas E."/>
            <person name="Labutti K."/>
            <person name="Lama D."/>
            <person name="Landers T."/>
            <person name="Leger J."/>
            <person name="Levine S."/>
            <person name="Lewis D."/>
            <person name="Lewis T."/>
            <person name="Lindblad-toh K."/>
            <person name="Liu X."/>
            <person name="Lokyitsang T."/>
            <person name="Lokyitsang Y."/>
            <person name="Lucien O."/>
            <person name="Lui A."/>
            <person name="Ma L.J."/>
            <person name="Mabbitt R."/>
            <person name="Macdonald J."/>
            <person name="Maclean C."/>
            <person name="Major J."/>
            <person name="Manning J."/>
            <person name="Marabella R."/>
            <person name="Maru K."/>
            <person name="Matthews C."/>
            <person name="Mauceli E."/>
            <person name="Mccarthy M."/>
            <person name="Mcdonough S."/>
            <person name="Mcghee T."/>
            <person name="Meldrim J."/>
            <person name="Meneus L."/>
            <person name="Mesirov J."/>
            <person name="Mihalev A."/>
            <person name="Mihova T."/>
            <person name="Mikkelsen T."/>
            <person name="Mlenga V."/>
            <person name="Moru K."/>
            <person name="Mozes J."/>
            <person name="Mulrain L."/>
            <person name="Munson G."/>
            <person name="Naylor J."/>
            <person name="Newes C."/>
            <person name="Nguyen C."/>
            <person name="Nguyen N."/>
            <person name="Nguyen T."/>
            <person name="Nicol R."/>
            <person name="Nielsen C."/>
            <person name="Nizzari M."/>
            <person name="Norbu C."/>
            <person name="Norbu N."/>
            <person name="O'donnell P."/>
            <person name="Okoawo O."/>
            <person name="O'leary S."/>
            <person name="Omotosho B."/>
            <person name="O'neill K."/>
            <person name="Osman S."/>
            <person name="Parker S."/>
            <person name="Perrin D."/>
            <person name="Phunkhang P."/>
            <person name="Piqani B."/>
            <person name="Purcell S."/>
            <person name="Rachupka T."/>
            <person name="Ramasamy U."/>
            <person name="Rameau R."/>
            <person name="Ray V."/>
            <person name="Raymond C."/>
            <person name="Retta R."/>
            <person name="Richardson S."/>
            <person name="Rise C."/>
            <person name="Rodriguez J."/>
            <person name="Rogers J."/>
            <person name="Rogov P."/>
            <person name="Rutman M."/>
            <person name="Schupbach R."/>
            <person name="Seaman C."/>
            <person name="Settipalli S."/>
            <person name="Sharpe T."/>
            <person name="Sheridan J."/>
            <person name="Sherpa N."/>
            <person name="Shi J."/>
            <person name="Smirnov S."/>
            <person name="Smith C."/>
            <person name="Sougnez C."/>
            <person name="Spencer B."/>
            <person name="Stalker J."/>
            <person name="Stange-thomann N."/>
            <person name="Stavropoulos S."/>
            <person name="Stetson K."/>
            <person name="Stone C."/>
            <person name="Stone S."/>
            <person name="Stubbs M."/>
            <person name="Talamas J."/>
            <person name="Tchuinga P."/>
            <person name="Tenzing P."/>
            <person name="Tesfaye S."/>
            <person name="Theodore J."/>
            <person name="Thoulutsang Y."/>
            <person name="Topham K."/>
            <person name="Towey S."/>
            <person name="Tsamla T."/>
            <person name="Tsomo N."/>
            <person name="Vallee D."/>
            <person name="Vassiliev H."/>
            <person name="Venkataraman V."/>
            <person name="Vinson J."/>
            <person name="Vo A."/>
            <person name="Wade C."/>
            <person name="Wang S."/>
            <person name="Wangchuk T."/>
            <person name="Wangdi T."/>
            <person name="Whittaker C."/>
            <person name="Wilkinson J."/>
            <person name="Wu Y."/>
            <person name="Wyman D."/>
            <person name="Yadav S."/>
            <person name="Yang S."/>
            <person name="Yang X."/>
            <person name="Yeager S."/>
            <person name="Yee E."/>
            <person name="Young G."/>
            <person name="Zainoun J."/>
            <person name="Zembeck L."/>
            <person name="Zimmer A."/>
            <person name="Zody M."/>
            <person name="Lander E."/>
        </authorList>
    </citation>
    <scope>NUCLEOTIDE SEQUENCE [LARGE SCALE GENOMIC DNA]</scope>
</reference>
<dbReference type="InterPro" id="IPR026055">
    <property type="entry name" value="FAR"/>
</dbReference>
<dbReference type="GO" id="GO:0005778">
    <property type="term" value="C:peroxisomal membrane"/>
    <property type="evidence" value="ECO:0007669"/>
    <property type="project" value="UniProtKB-SubCell"/>
</dbReference>
<feature type="domain" description="Fatty acyl-CoA reductase C-terminal" evidence="11">
    <location>
        <begin position="415"/>
        <end position="506"/>
    </location>
</feature>
<dbReference type="InterPro" id="IPR013120">
    <property type="entry name" value="FAR_NAD-bd"/>
</dbReference>
<dbReference type="InParanoid" id="H2Y506"/>
<dbReference type="FunCoup" id="H2Y506">
    <property type="interactions" value="4"/>
</dbReference>
<dbReference type="GeneTree" id="ENSGT00390000006367"/>
<protein>
    <recommendedName>
        <fullName evidence="10">Fatty acyl-CoA reductase</fullName>
        <ecNumber evidence="10">1.2.1.84</ecNumber>
    </recommendedName>
</protein>
<dbReference type="PANTHER" id="PTHR11011">
    <property type="entry name" value="MALE STERILITY PROTEIN 2-RELATED"/>
    <property type="match status" value="1"/>
</dbReference>
<dbReference type="SUPFAM" id="SSF51735">
    <property type="entry name" value="NAD(P)-binding Rossmann-fold domains"/>
    <property type="match status" value="1"/>
</dbReference>
<evidence type="ECO:0000259" key="12">
    <source>
        <dbReference type="Pfam" id="PF07993"/>
    </source>
</evidence>
<evidence type="ECO:0000256" key="5">
    <source>
        <dbReference type="ARBA" id="ARBA00047991"/>
    </source>
</evidence>
<comment type="catalytic activity">
    <reaction evidence="5">
        <text>octadecanoyl-CoA + 2 NADPH + 2 H(+) = octadecan-1-ol + 2 NADP(+) + CoA</text>
        <dbReference type="Rhea" id="RHEA:36319"/>
        <dbReference type="ChEBI" id="CHEBI:15378"/>
        <dbReference type="ChEBI" id="CHEBI:32154"/>
        <dbReference type="ChEBI" id="CHEBI:57287"/>
        <dbReference type="ChEBI" id="CHEBI:57394"/>
        <dbReference type="ChEBI" id="CHEBI:57783"/>
        <dbReference type="ChEBI" id="CHEBI:58349"/>
        <dbReference type="EC" id="1.2.1.84"/>
    </reaction>
    <physiologicalReaction direction="left-to-right" evidence="5">
        <dbReference type="Rhea" id="RHEA:36320"/>
    </physiologicalReaction>
</comment>
<dbReference type="InterPro" id="IPR036291">
    <property type="entry name" value="NAD(P)-bd_dom_sf"/>
</dbReference>
<dbReference type="eggNOG" id="KOG1221">
    <property type="taxonomic scope" value="Eukaryota"/>
</dbReference>
<keyword evidence="3 10" id="KW-0444">Lipid biosynthesis</keyword>
<evidence type="ECO:0000259" key="11">
    <source>
        <dbReference type="Pfam" id="PF03015"/>
    </source>
</evidence>
<dbReference type="GO" id="GO:0080019">
    <property type="term" value="F:alcohol-forming very long-chain fatty acyl-CoA reductase activity"/>
    <property type="evidence" value="ECO:0007669"/>
    <property type="project" value="InterPro"/>
</dbReference>
<dbReference type="CDD" id="cd05236">
    <property type="entry name" value="FAR-N_SDR_e"/>
    <property type="match status" value="1"/>
</dbReference>
<dbReference type="EC" id="1.2.1.84" evidence="10"/>
<dbReference type="Proteomes" id="UP000007875">
    <property type="component" value="Unassembled WGS sequence"/>
</dbReference>
<comment type="similarity">
    <text evidence="2 10">Belongs to the fatty acyl-CoA reductase family.</text>
</comment>
<comment type="function">
    <text evidence="10">Catalyzes the reduction of fatty acyl-CoA to fatty alcohols.</text>
</comment>
<accession>H2Y506</accession>
<evidence type="ECO:0000256" key="4">
    <source>
        <dbReference type="ARBA" id="ARBA00023098"/>
    </source>
</evidence>
<dbReference type="STRING" id="51511.ENSCSAVP00000000404"/>
<comment type="subcellular location">
    <subcellularLocation>
        <location evidence="1">Peroxisome membrane</location>
        <topology evidence="1">Single-pass membrane protein</topology>
    </subcellularLocation>
</comment>
<comment type="catalytic activity">
    <reaction evidence="9">
        <text>eicosanoyl-CoA + 2 NADPH + 2 H(+) = eicosan-1-ol + 2 NADP(+) + CoA</text>
        <dbReference type="Rhea" id="RHEA:81727"/>
        <dbReference type="ChEBI" id="CHEBI:15378"/>
        <dbReference type="ChEBI" id="CHEBI:57287"/>
        <dbReference type="ChEBI" id="CHEBI:57380"/>
        <dbReference type="ChEBI" id="CHEBI:57783"/>
        <dbReference type="ChEBI" id="CHEBI:58349"/>
        <dbReference type="ChEBI" id="CHEBI:75627"/>
    </reaction>
    <physiologicalReaction direction="left-to-right" evidence="9">
        <dbReference type="Rhea" id="RHEA:81728"/>
    </physiologicalReaction>
</comment>
<dbReference type="OMA" id="PEEMCKR"/>
<dbReference type="InterPro" id="IPR033640">
    <property type="entry name" value="FAR_C"/>
</dbReference>
<comment type="catalytic activity">
    <reaction evidence="6">
        <text>hexadecanoyl-CoA + 2 NADPH + 2 H(+) = hexadecan-1-ol + 2 NADP(+) + CoA</text>
        <dbReference type="Rhea" id="RHEA:36315"/>
        <dbReference type="ChEBI" id="CHEBI:15378"/>
        <dbReference type="ChEBI" id="CHEBI:16125"/>
        <dbReference type="ChEBI" id="CHEBI:57287"/>
        <dbReference type="ChEBI" id="CHEBI:57379"/>
        <dbReference type="ChEBI" id="CHEBI:57783"/>
        <dbReference type="ChEBI" id="CHEBI:58349"/>
        <dbReference type="EC" id="1.2.1.84"/>
    </reaction>
    <physiologicalReaction direction="left-to-right" evidence="6">
        <dbReference type="Rhea" id="RHEA:36316"/>
    </physiologicalReaction>
</comment>